<dbReference type="Proteomes" id="UP000464178">
    <property type="component" value="Chromosome"/>
</dbReference>
<evidence type="ECO:0000313" key="1">
    <source>
        <dbReference type="EMBL" id="VTR92511.1"/>
    </source>
</evidence>
<proteinExistence type="predicted"/>
<protein>
    <submittedName>
        <fullName evidence="1">Uncharacterized protein</fullName>
    </submittedName>
</protein>
<organism evidence="1 2">
    <name type="scientific">Gemmata massiliana</name>
    <dbReference type="NCBI Taxonomy" id="1210884"/>
    <lineage>
        <taxon>Bacteria</taxon>
        <taxon>Pseudomonadati</taxon>
        <taxon>Planctomycetota</taxon>
        <taxon>Planctomycetia</taxon>
        <taxon>Gemmatales</taxon>
        <taxon>Gemmataceae</taxon>
        <taxon>Gemmata</taxon>
    </lineage>
</organism>
<dbReference type="EMBL" id="LR593886">
    <property type="protein sequence ID" value="VTR92511.1"/>
    <property type="molecule type" value="Genomic_DNA"/>
</dbReference>
<dbReference type="RefSeq" id="WP_162667360.1">
    <property type="nucleotide sequence ID" value="NZ_LR593886.1"/>
</dbReference>
<dbReference type="AlphaFoldDB" id="A0A6P2CU53"/>
<dbReference type="KEGG" id="gms:SOIL9_52030"/>
<accession>A0A6P2CU53</accession>
<sequence length="76" mass="8080">MNSNGLSDAIERSAKEATELLRGVAAAAPECGVTDQIHSLLVMARVLAMLKSKKLKRRALLPATNSPRPARNKANG</sequence>
<reference evidence="1 2" key="1">
    <citation type="submission" date="2019-05" db="EMBL/GenBank/DDBJ databases">
        <authorList>
            <consortium name="Science for Life Laboratories"/>
        </authorList>
    </citation>
    <scope>NUCLEOTIDE SEQUENCE [LARGE SCALE GENOMIC DNA]</scope>
    <source>
        <strain evidence="1">Soil9</strain>
    </source>
</reference>
<keyword evidence="2" id="KW-1185">Reference proteome</keyword>
<gene>
    <name evidence="1" type="ORF">SOIL9_52030</name>
</gene>
<name>A0A6P2CU53_9BACT</name>
<evidence type="ECO:0000313" key="2">
    <source>
        <dbReference type="Proteomes" id="UP000464178"/>
    </source>
</evidence>